<name>A0A6J5QAH6_9CAUD</name>
<dbReference type="EMBL" id="LR797483">
    <property type="protein sequence ID" value="CAB4219551.1"/>
    <property type="molecule type" value="Genomic_DNA"/>
</dbReference>
<sequence length="536" mass="56950">MAFEYTPYRNPYIGTIADLMARGEDAKAKALIDVASAQARAAEAKGQIYGNAISSIGNQIGNIPAQMQANKEQAFKADQQARMVRGQQREDAAEDTFNQIMGQKNVLGGMFGPMSAPVVTPATTTAGTDMESENIPDTPETQTLPSRAFMPTVTNPFKELSVRGVDGLDKWDVEKASQQFASLGLGVEGQKYLELMRGSNDDMDKHHASAMSLVQKSAARALQAGSFDMMLGSTNALMSQLANNKVIGREDLNAFQQQLDGLNALPQQKREGALRGILRNISGQERNIGNVAPGASIIDLDTQEVLGQSPRPDAPVTLVGAPVARNNPQTGKPELVQRYSDGTTKYFGDPVPSNKAAGSEVSPTALLNATMGLRTQVTRELNASKAADIQLANMEDSLAAVKSGNAAAGSQGVLVTFQKILDELSVVRESEYARSASGLSLLNRLRGSYDKIVSGGAGVPVEQLEDFVVLARQFTKNQKDATAQTVESVSSIVEQYGINPVSVFGKREATTPPPSTKAPTGRYDSATGKIVPIGGA</sequence>
<evidence type="ECO:0000313" key="3">
    <source>
        <dbReference type="EMBL" id="CAB4178541.1"/>
    </source>
</evidence>
<reference evidence="3" key="1">
    <citation type="submission" date="2020-05" db="EMBL/GenBank/DDBJ databases">
        <authorList>
            <person name="Chiriac C."/>
            <person name="Salcher M."/>
            <person name="Ghai R."/>
            <person name="Kavagutti S V."/>
        </authorList>
    </citation>
    <scope>NUCLEOTIDE SEQUENCE</scope>
</reference>
<feature type="region of interest" description="Disordered" evidence="1">
    <location>
        <begin position="505"/>
        <end position="536"/>
    </location>
</feature>
<dbReference type="EMBL" id="LR796968">
    <property type="protein sequence ID" value="CAB4178541.1"/>
    <property type="molecule type" value="Genomic_DNA"/>
</dbReference>
<gene>
    <name evidence="3" type="ORF">UFOVP1017_48</name>
    <name evidence="4" type="ORF">UFOVP1168_48</name>
    <name evidence="5" type="ORF">UFOVP1617_4</name>
    <name evidence="2" type="ORF">UFOVP511_48</name>
</gene>
<proteinExistence type="predicted"/>
<organism evidence="3">
    <name type="scientific">uncultured Caudovirales phage</name>
    <dbReference type="NCBI Taxonomy" id="2100421"/>
    <lineage>
        <taxon>Viruses</taxon>
        <taxon>Duplodnaviria</taxon>
        <taxon>Heunggongvirae</taxon>
        <taxon>Uroviricota</taxon>
        <taxon>Caudoviricetes</taxon>
        <taxon>Peduoviridae</taxon>
        <taxon>Maltschvirus</taxon>
        <taxon>Maltschvirus maltsch</taxon>
    </lineage>
</organism>
<evidence type="ECO:0000313" key="2">
    <source>
        <dbReference type="EMBL" id="CAB4147837.1"/>
    </source>
</evidence>
<accession>A0A6J5QAH6</accession>
<evidence type="ECO:0000313" key="4">
    <source>
        <dbReference type="EMBL" id="CAB4188037.1"/>
    </source>
</evidence>
<dbReference type="EMBL" id="LR796490">
    <property type="protein sequence ID" value="CAB4147837.1"/>
    <property type="molecule type" value="Genomic_DNA"/>
</dbReference>
<protein>
    <submittedName>
        <fullName evidence="3">Uncharacterized protein</fullName>
    </submittedName>
</protein>
<evidence type="ECO:0000313" key="5">
    <source>
        <dbReference type="EMBL" id="CAB4219551.1"/>
    </source>
</evidence>
<evidence type="ECO:0000256" key="1">
    <source>
        <dbReference type="SAM" id="MobiDB-lite"/>
    </source>
</evidence>
<feature type="region of interest" description="Disordered" evidence="1">
    <location>
        <begin position="126"/>
        <end position="145"/>
    </location>
</feature>
<dbReference type="EMBL" id="LR797116">
    <property type="protein sequence ID" value="CAB4188037.1"/>
    <property type="molecule type" value="Genomic_DNA"/>
</dbReference>